<proteinExistence type="predicted"/>
<evidence type="ECO:0000313" key="3">
    <source>
        <dbReference type="Proteomes" id="UP001374584"/>
    </source>
</evidence>
<name>A0AAN9P0X4_PHACN</name>
<dbReference type="EMBL" id="JAYMYR010000001">
    <property type="protein sequence ID" value="KAK7382347.1"/>
    <property type="molecule type" value="Genomic_DNA"/>
</dbReference>
<keyword evidence="1" id="KW-0611">Plant defense</keyword>
<evidence type="ECO:0000313" key="2">
    <source>
        <dbReference type="EMBL" id="KAK7382347.1"/>
    </source>
</evidence>
<accession>A0AAN9P0X4</accession>
<dbReference type="Proteomes" id="UP001374584">
    <property type="component" value="Unassembled WGS sequence"/>
</dbReference>
<evidence type="ECO:0000256" key="1">
    <source>
        <dbReference type="ARBA" id="ARBA00022821"/>
    </source>
</evidence>
<dbReference type="SUPFAM" id="SSF52058">
    <property type="entry name" value="L domain-like"/>
    <property type="match status" value="2"/>
</dbReference>
<keyword evidence="3" id="KW-1185">Reference proteome</keyword>
<dbReference type="PANTHER" id="PTHR36766:SF51">
    <property type="entry name" value="DISEASE RESISTANCE RPP13-LIKE PROTEIN 1"/>
    <property type="match status" value="1"/>
</dbReference>
<organism evidence="2 3">
    <name type="scientific">Phaseolus coccineus</name>
    <name type="common">Scarlet runner bean</name>
    <name type="synonym">Phaseolus multiflorus</name>
    <dbReference type="NCBI Taxonomy" id="3886"/>
    <lineage>
        <taxon>Eukaryota</taxon>
        <taxon>Viridiplantae</taxon>
        <taxon>Streptophyta</taxon>
        <taxon>Embryophyta</taxon>
        <taxon>Tracheophyta</taxon>
        <taxon>Spermatophyta</taxon>
        <taxon>Magnoliopsida</taxon>
        <taxon>eudicotyledons</taxon>
        <taxon>Gunneridae</taxon>
        <taxon>Pentapetalae</taxon>
        <taxon>rosids</taxon>
        <taxon>fabids</taxon>
        <taxon>Fabales</taxon>
        <taxon>Fabaceae</taxon>
        <taxon>Papilionoideae</taxon>
        <taxon>50 kb inversion clade</taxon>
        <taxon>NPAAA clade</taxon>
        <taxon>indigoferoid/millettioid clade</taxon>
        <taxon>Phaseoleae</taxon>
        <taxon>Phaseolus</taxon>
    </lineage>
</organism>
<sequence>MNSVKTIDAGFYKKDDCSSVTPFLFPSLELLNIDHMPCWEVWSSFYSEAFPVLKSLYITNCPKLKGDFPNHLPALQTLPITNCELLVSSLPRAPTLQRLEIRKSNKVAFHVFPLSVEDIEIEGGPMVESMVEAITNIQPTRLQSLTLKDCSSAISFKGDRLPASLKTLYLSGLNELKFPMQHKHELLELLSINNSCDLLKSLPLGTFPNLVSLEIRNCESIESLSVVESESFKSLNSFVIVGCPNFVSFPGGLSAPNLTYFSVYSCEKLKSLPDQMGTLLPKLQFLDISNCQQIESFPGGSKPPNLRKVEIRNCEKLVSGKAWVSMDMVTSLEVWGPCDGINSFPKEGLLPPSLTSLHLFNFSSLETLECKGLLHLTSLQQLYIEKCEKLENIGGERLPVSLIKLIIKGCPLLGKRCHRKDSEIWAKICHVRGITIDGRWI</sequence>
<protein>
    <submittedName>
        <fullName evidence="2">Uncharacterized protein</fullName>
    </submittedName>
</protein>
<comment type="caution">
    <text evidence="2">The sequence shown here is derived from an EMBL/GenBank/DDBJ whole genome shotgun (WGS) entry which is preliminary data.</text>
</comment>
<dbReference type="Gene3D" id="3.80.10.10">
    <property type="entry name" value="Ribonuclease Inhibitor"/>
    <property type="match status" value="2"/>
</dbReference>
<reference evidence="2 3" key="1">
    <citation type="submission" date="2024-01" db="EMBL/GenBank/DDBJ databases">
        <title>The genomes of 5 underutilized Papilionoideae crops provide insights into root nodulation and disease resistanc.</title>
        <authorList>
            <person name="Jiang F."/>
        </authorList>
    </citation>
    <scope>NUCLEOTIDE SEQUENCE [LARGE SCALE GENOMIC DNA]</scope>
    <source>
        <strain evidence="2">JINMINGXINNONG_FW02</strain>
        <tissue evidence="2">Leaves</tissue>
    </source>
</reference>
<dbReference type="GO" id="GO:0006952">
    <property type="term" value="P:defense response"/>
    <property type="evidence" value="ECO:0007669"/>
    <property type="project" value="UniProtKB-KW"/>
</dbReference>
<dbReference type="PANTHER" id="PTHR36766">
    <property type="entry name" value="PLANT BROAD-SPECTRUM MILDEW RESISTANCE PROTEIN RPW8"/>
    <property type="match status" value="1"/>
</dbReference>
<gene>
    <name evidence="2" type="ORF">VNO80_01198</name>
</gene>
<dbReference type="AlphaFoldDB" id="A0AAN9P0X4"/>
<dbReference type="InterPro" id="IPR032675">
    <property type="entry name" value="LRR_dom_sf"/>
</dbReference>